<dbReference type="InterPro" id="IPR035992">
    <property type="entry name" value="Ricin_B-like_lectins"/>
</dbReference>
<evidence type="ECO:0000259" key="2">
    <source>
        <dbReference type="SMART" id="SM00458"/>
    </source>
</evidence>
<dbReference type="AlphaFoldDB" id="A0A563F170"/>
<feature type="chain" id="PRO_5021942510" evidence="1">
    <location>
        <begin position="28"/>
        <end position="190"/>
    </location>
</feature>
<feature type="domain" description="Ricin B lectin" evidence="2">
    <location>
        <begin position="55"/>
        <end position="190"/>
    </location>
</feature>
<name>A0A563F170_9PSEU</name>
<dbReference type="OrthoDB" id="5381276at2"/>
<feature type="signal peptide" evidence="1">
    <location>
        <begin position="1"/>
        <end position="27"/>
    </location>
</feature>
<gene>
    <name evidence="3" type="ORF">FKR81_05995</name>
</gene>
<accession>A0A563F170</accession>
<organism evidence="3 4">
    <name type="scientific">Lentzea tibetensis</name>
    <dbReference type="NCBI Taxonomy" id="2591470"/>
    <lineage>
        <taxon>Bacteria</taxon>
        <taxon>Bacillati</taxon>
        <taxon>Actinomycetota</taxon>
        <taxon>Actinomycetes</taxon>
        <taxon>Pseudonocardiales</taxon>
        <taxon>Pseudonocardiaceae</taxon>
        <taxon>Lentzea</taxon>
    </lineage>
</organism>
<dbReference type="Proteomes" id="UP000316639">
    <property type="component" value="Unassembled WGS sequence"/>
</dbReference>
<keyword evidence="4" id="KW-1185">Reference proteome</keyword>
<proteinExistence type="predicted"/>
<protein>
    <submittedName>
        <fullName evidence="3">Ricin-type beta-trefoil lectin domain protein</fullName>
    </submittedName>
</protein>
<dbReference type="Pfam" id="PF14200">
    <property type="entry name" value="RicinB_lectin_2"/>
    <property type="match status" value="1"/>
</dbReference>
<sequence>MGRNTWRAAIGLLAAAALLVVPGVASAADEAGKADASQRPVLSAEDIATNGINVNAVYYLRNRHSNKCLEIYGWSQANGGLAVQWDCHYGNNQLWRFIQHADGYYSLQNVNSNKCLDVYGWSTANGAQIVQWDCHWGDNQRWWEAFPGNSTLRYISKFSGKSLETYGWSLNNGGAVVQWDWHGGNNQRWY</sequence>
<dbReference type="GO" id="GO:0030246">
    <property type="term" value="F:carbohydrate binding"/>
    <property type="evidence" value="ECO:0007669"/>
    <property type="project" value="UniProtKB-KW"/>
</dbReference>
<dbReference type="CDD" id="cd00161">
    <property type="entry name" value="beta-trefoil_Ricin-like"/>
    <property type="match status" value="1"/>
</dbReference>
<keyword evidence="1" id="KW-0732">Signal</keyword>
<evidence type="ECO:0000256" key="1">
    <source>
        <dbReference type="SAM" id="SignalP"/>
    </source>
</evidence>
<dbReference type="PROSITE" id="PS50231">
    <property type="entry name" value="RICIN_B_LECTIN"/>
    <property type="match status" value="1"/>
</dbReference>
<dbReference type="SUPFAM" id="SSF50370">
    <property type="entry name" value="Ricin B-like lectins"/>
    <property type="match status" value="1"/>
</dbReference>
<dbReference type="RefSeq" id="WP_146349912.1">
    <property type="nucleotide sequence ID" value="NZ_VOBR01000003.1"/>
</dbReference>
<dbReference type="InterPro" id="IPR000772">
    <property type="entry name" value="Ricin_B_lectin"/>
</dbReference>
<evidence type="ECO:0000313" key="4">
    <source>
        <dbReference type="Proteomes" id="UP000316639"/>
    </source>
</evidence>
<dbReference type="EMBL" id="VOBR01000003">
    <property type="protein sequence ID" value="TWP53501.1"/>
    <property type="molecule type" value="Genomic_DNA"/>
</dbReference>
<reference evidence="3 4" key="1">
    <citation type="submission" date="2019-07" db="EMBL/GenBank/DDBJ databases">
        <title>Lentzea xizangensis sp. nov., isolated from Qinghai-Tibetan Plateau Soils.</title>
        <authorList>
            <person name="Huang J."/>
        </authorList>
    </citation>
    <scope>NUCLEOTIDE SEQUENCE [LARGE SCALE GENOMIC DNA]</scope>
    <source>
        <strain evidence="3 4">FXJ1.1311</strain>
    </source>
</reference>
<comment type="caution">
    <text evidence="3">The sequence shown here is derived from an EMBL/GenBank/DDBJ whole genome shotgun (WGS) entry which is preliminary data.</text>
</comment>
<dbReference type="SMART" id="SM00458">
    <property type="entry name" value="RICIN"/>
    <property type="match status" value="1"/>
</dbReference>
<evidence type="ECO:0000313" key="3">
    <source>
        <dbReference type="EMBL" id="TWP53501.1"/>
    </source>
</evidence>
<keyword evidence="3" id="KW-0430">Lectin</keyword>
<dbReference type="Gene3D" id="2.80.10.50">
    <property type="match status" value="3"/>
</dbReference>